<evidence type="ECO:0000256" key="2">
    <source>
        <dbReference type="SAM" id="Phobius"/>
    </source>
</evidence>
<evidence type="ECO:0000313" key="4">
    <source>
        <dbReference type="Proteomes" id="UP000610846"/>
    </source>
</evidence>
<comment type="caution">
    <text evidence="3">The sequence shown here is derived from an EMBL/GenBank/DDBJ whole genome shotgun (WGS) entry which is preliminary data.</text>
</comment>
<evidence type="ECO:0000256" key="1">
    <source>
        <dbReference type="SAM" id="MobiDB-lite"/>
    </source>
</evidence>
<keyword evidence="2" id="KW-1133">Transmembrane helix</keyword>
<sequence length="1097" mass="109880">MVARRRARAHGGLLLTILLLAAAIVATVGATIGSVQVAATDGSRAALTSVGPTASAVQVRTRLADDPQEQDARVRSTLEADLADAPLEIDRVVRTEPLPLSTTPEGSQRDDEPGDERAVVASDPRIDDVAELVEGSWPQAAGETALQADAAAALGLTPGDDVVVGAGVDEVDQAGATGATDDVSGTSLTVVGTWRPADPAAPRWFDDPLVLGGVDGSTVGPFVVDEATLATIDTAPFAVWTVVPDADRIESADLSVLADGAEELRDDLRGDEAVAVRGLTVTGDLATTARDAHAALRAADAVTLVPVGLLVVVSLVALVQVARLLAQNRAGDAALLVARGAAVRQVTALAAVESAVVVGLGAVLGVAAARLVLGLVIAPGSAGAPMATSVLVAVASAVVGSVLMTAVAWWQARGIARRVRADSGDRSGRVRSAAALGTVVVVVAVALLCAWQLRRYGSPVVVVGATTQADPLAVLAPAAVLTAAALVATAAVLGPAAALVERLASRRRGIQPVLAARQVARRVVVVAVPVVLVVLASGAATLAGAYAGTTASSRAAVDELRAGTDVRVVTGGGATVTQTENPPVVARYAALDGARGATSVLRSSGVLGEDPVALLALDAEAAPDVLRLPVGMSADDVTGDLRDPSADLGAALPDGATGMSVDVTAAVSLTEEVTPDLPWYWDDVHHARTARVAAWVADESGALHRVSLGSLSLGYVDDVAADVGQTPSSHAMSGDLPGPGAWRFVGLDLEIGTPLPGARATVTLDAASARTPAGAEPLDLAGTTGAAWVPVDTLVRDELADLAPSGPAGVDATFSARGLPLDVRLAPEADATAPVPVTLPAALADSYDLAPGDESVLTVSGTDVPVRVQHVVEVVPGAVEQTAVLADLATWLQHGLRVAQAVPRPDAVWIGTDDDLAARAQVADEAAGLAATQASATDEGVAQAAGGDAGPDAAAPVRVAFWLAAAGAVVLALAGVLAVALSQLRARRAEVAVLRALGTLPGVQARGRAFELAAVGALALVLGVVAGWAVAALTVPALARATLGSAAQVLPVPLVQAVGPTAVVLVALTAGLAAVVLVVAARVRAQALDAHYREEIR</sequence>
<protein>
    <recommendedName>
        <fullName evidence="5">ABC3 transporter permease protein domain-containing protein</fullName>
    </recommendedName>
</protein>
<keyword evidence="2" id="KW-0812">Transmembrane</keyword>
<reference evidence="3" key="2">
    <citation type="submission" date="2020-09" db="EMBL/GenBank/DDBJ databases">
        <authorList>
            <person name="Yu Y."/>
        </authorList>
    </citation>
    <scope>NUCLEOTIDE SEQUENCE</scope>
    <source>
        <strain evidence="3">KCTC 49039</strain>
    </source>
</reference>
<gene>
    <name evidence="3" type="ORF">IF651_03560</name>
</gene>
<feature type="transmembrane region" description="Helical" evidence="2">
    <location>
        <begin position="473"/>
        <end position="500"/>
    </location>
</feature>
<feature type="transmembrane region" description="Helical" evidence="2">
    <location>
        <begin position="433"/>
        <end position="453"/>
    </location>
</feature>
<feature type="transmembrane region" description="Helical" evidence="2">
    <location>
        <begin position="1012"/>
        <end position="1038"/>
    </location>
</feature>
<dbReference type="RefSeq" id="WP_191827708.1">
    <property type="nucleotide sequence ID" value="NZ_JACYHB010000002.1"/>
</dbReference>
<keyword evidence="2" id="KW-0472">Membrane</keyword>
<name>A0A927G883_9MICO</name>
<reference evidence="3" key="1">
    <citation type="journal article" date="2018" name="Curr. Microbiol.">
        <title>Cellulosimicrobium arenosum sp. nov., Isolated from Marine Sediment Sand.</title>
        <authorList>
            <person name="Oh M."/>
            <person name="Kim J.H."/>
            <person name="Yoon J.H."/>
            <person name="Schumann P."/>
            <person name="Kim W."/>
        </authorList>
    </citation>
    <scope>NUCLEOTIDE SEQUENCE</scope>
    <source>
        <strain evidence="3">KCTC 49039</strain>
    </source>
</reference>
<dbReference type="Proteomes" id="UP000610846">
    <property type="component" value="Unassembled WGS sequence"/>
</dbReference>
<organism evidence="3 4">
    <name type="scientific">Cellulosimicrobium arenosum</name>
    <dbReference type="NCBI Taxonomy" id="2708133"/>
    <lineage>
        <taxon>Bacteria</taxon>
        <taxon>Bacillati</taxon>
        <taxon>Actinomycetota</taxon>
        <taxon>Actinomycetes</taxon>
        <taxon>Micrococcales</taxon>
        <taxon>Promicromonosporaceae</taxon>
        <taxon>Cellulosimicrobium</taxon>
    </lineage>
</organism>
<evidence type="ECO:0000313" key="3">
    <source>
        <dbReference type="EMBL" id="MBD8078135.1"/>
    </source>
</evidence>
<dbReference type="AlphaFoldDB" id="A0A927G883"/>
<accession>A0A927G883</accession>
<proteinExistence type="predicted"/>
<feature type="transmembrane region" description="Helical" evidence="2">
    <location>
        <begin position="1058"/>
        <end position="1083"/>
    </location>
</feature>
<feature type="transmembrane region" description="Helical" evidence="2">
    <location>
        <begin position="390"/>
        <end position="412"/>
    </location>
</feature>
<dbReference type="EMBL" id="JACYHB010000002">
    <property type="protein sequence ID" value="MBD8078135.1"/>
    <property type="molecule type" value="Genomic_DNA"/>
</dbReference>
<dbReference type="GO" id="GO:0005886">
    <property type="term" value="C:plasma membrane"/>
    <property type="evidence" value="ECO:0007669"/>
    <property type="project" value="UniProtKB-SubCell"/>
</dbReference>
<feature type="region of interest" description="Disordered" evidence="1">
    <location>
        <begin position="93"/>
        <end position="119"/>
    </location>
</feature>
<keyword evidence="4" id="KW-1185">Reference proteome</keyword>
<evidence type="ECO:0008006" key="5">
    <source>
        <dbReference type="Google" id="ProtNLM"/>
    </source>
</evidence>
<feature type="transmembrane region" description="Helical" evidence="2">
    <location>
        <begin position="523"/>
        <end position="547"/>
    </location>
</feature>
<feature type="transmembrane region" description="Helical" evidence="2">
    <location>
        <begin position="304"/>
        <end position="325"/>
    </location>
</feature>
<feature type="transmembrane region" description="Helical" evidence="2">
    <location>
        <begin position="959"/>
        <end position="981"/>
    </location>
</feature>
<feature type="transmembrane region" description="Helical" evidence="2">
    <location>
        <begin position="346"/>
        <end position="378"/>
    </location>
</feature>
<feature type="compositionally biased region" description="Basic and acidic residues" evidence="1">
    <location>
        <begin position="107"/>
        <end position="119"/>
    </location>
</feature>